<dbReference type="InterPro" id="IPR036898">
    <property type="entry name" value="RNA_pol_Rpb7-like_N_sf"/>
</dbReference>
<comment type="caution">
    <text evidence="3">The sequence shown here is derived from an EMBL/GenBank/DDBJ whole genome shotgun (WGS) entry which is preliminary data.</text>
</comment>
<evidence type="ECO:0000256" key="1">
    <source>
        <dbReference type="ARBA" id="ARBA00022478"/>
    </source>
</evidence>
<name>A0A391NX15_9EUKA</name>
<keyword evidence="2" id="KW-0804">Transcription</keyword>
<accession>A0A391NX15</accession>
<evidence type="ECO:0000256" key="2">
    <source>
        <dbReference type="ARBA" id="ARBA00023163"/>
    </source>
</evidence>
<dbReference type="Gene3D" id="3.30.1490.120">
    <property type="entry name" value="RNA polymerase Rpb7-like, N-terminal domain"/>
    <property type="match status" value="1"/>
</dbReference>
<evidence type="ECO:0000313" key="4">
    <source>
        <dbReference type="Proteomes" id="UP000265618"/>
    </source>
</evidence>
<sequence>MAVFVRRKFVVDVHLPPSKVITPLEGVKEQLNKLIFANCIELEGILIAYE</sequence>
<protein>
    <submittedName>
        <fullName evidence="3">Uncharacterized protein</fullName>
    </submittedName>
</protein>
<dbReference type="Proteomes" id="UP000265618">
    <property type="component" value="Unassembled WGS sequence"/>
</dbReference>
<gene>
    <name evidence="3" type="ORF">KIPB_014574</name>
</gene>
<feature type="non-terminal residue" evidence="3">
    <location>
        <position position="1"/>
    </location>
</feature>
<dbReference type="EMBL" id="BDIP01007578">
    <property type="protein sequence ID" value="GCA64536.1"/>
    <property type="molecule type" value="Genomic_DNA"/>
</dbReference>
<evidence type="ECO:0000313" key="3">
    <source>
        <dbReference type="EMBL" id="GCA64536.1"/>
    </source>
</evidence>
<dbReference type="GO" id="GO:0000428">
    <property type="term" value="C:DNA-directed RNA polymerase complex"/>
    <property type="evidence" value="ECO:0007669"/>
    <property type="project" value="UniProtKB-KW"/>
</dbReference>
<dbReference type="AlphaFoldDB" id="A0A391NX15"/>
<keyword evidence="4" id="KW-1185">Reference proteome</keyword>
<organism evidence="3 4">
    <name type="scientific">Kipferlia bialata</name>
    <dbReference type="NCBI Taxonomy" id="797122"/>
    <lineage>
        <taxon>Eukaryota</taxon>
        <taxon>Metamonada</taxon>
        <taxon>Carpediemonas-like organisms</taxon>
        <taxon>Kipferlia</taxon>
    </lineage>
</organism>
<proteinExistence type="predicted"/>
<reference evidence="3 4" key="1">
    <citation type="journal article" date="2018" name="PLoS ONE">
        <title>The draft genome of Kipferlia bialata reveals reductive genome evolution in fornicate parasites.</title>
        <authorList>
            <person name="Tanifuji G."/>
            <person name="Takabayashi S."/>
            <person name="Kume K."/>
            <person name="Takagi M."/>
            <person name="Nakayama T."/>
            <person name="Kamikawa R."/>
            <person name="Inagaki Y."/>
            <person name="Hashimoto T."/>
        </authorList>
    </citation>
    <scope>NUCLEOTIDE SEQUENCE [LARGE SCALE GENOMIC DNA]</scope>
    <source>
        <strain evidence="3">NY0173</strain>
    </source>
</reference>
<keyword evidence="1" id="KW-0240">DNA-directed RNA polymerase</keyword>